<dbReference type="InParanoid" id="A0A165EM24"/>
<feature type="signal peptide" evidence="1">
    <location>
        <begin position="1"/>
        <end position="20"/>
    </location>
</feature>
<dbReference type="Proteomes" id="UP000077266">
    <property type="component" value="Unassembled WGS sequence"/>
</dbReference>
<accession>A0A165EM24</accession>
<sequence length="198" mass="20469">MRFTQVFTLAFFATLARCDGAKFFPIDAAEIKTSGSPATIDLPSGTLCQPQTAGSANFTFTITKALVINENSTVTLTPFKGATVYPILVSSNNATHFANCGSRDGSFVVDNAPEGLEFFNPQDSLKADAADSSACFPLANGASAGDASAEHNVTLTTQCELYVAGFYVTPEPAGSAATVIVSRTILGLAGLAVLALVL</sequence>
<dbReference type="EMBL" id="KV426131">
    <property type="protein sequence ID" value="KZV87257.1"/>
    <property type="molecule type" value="Genomic_DNA"/>
</dbReference>
<evidence type="ECO:0000313" key="3">
    <source>
        <dbReference type="Proteomes" id="UP000077266"/>
    </source>
</evidence>
<evidence type="ECO:0008006" key="4">
    <source>
        <dbReference type="Google" id="ProtNLM"/>
    </source>
</evidence>
<dbReference type="AlphaFoldDB" id="A0A165EM24"/>
<gene>
    <name evidence="2" type="ORF">EXIGLDRAFT_723936</name>
</gene>
<keyword evidence="3" id="KW-1185">Reference proteome</keyword>
<protein>
    <recommendedName>
        <fullName evidence="4">Cupredoxin</fullName>
    </recommendedName>
</protein>
<proteinExistence type="predicted"/>
<organism evidence="2 3">
    <name type="scientific">Exidia glandulosa HHB12029</name>
    <dbReference type="NCBI Taxonomy" id="1314781"/>
    <lineage>
        <taxon>Eukaryota</taxon>
        <taxon>Fungi</taxon>
        <taxon>Dikarya</taxon>
        <taxon>Basidiomycota</taxon>
        <taxon>Agaricomycotina</taxon>
        <taxon>Agaricomycetes</taxon>
        <taxon>Auriculariales</taxon>
        <taxon>Exidiaceae</taxon>
        <taxon>Exidia</taxon>
    </lineage>
</organism>
<keyword evidence="1" id="KW-0732">Signal</keyword>
<reference evidence="2 3" key="1">
    <citation type="journal article" date="2016" name="Mol. Biol. Evol.">
        <title>Comparative Genomics of Early-Diverging Mushroom-Forming Fungi Provides Insights into the Origins of Lignocellulose Decay Capabilities.</title>
        <authorList>
            <person name="Nagy L.G."/>
            <person name="Riley R."/>
            <person name="Tritt A."/>
            <person name="Adam C."/>
            <person name="Daum C."/>
            <person name="Floudas D."/>
            <person name="Sun H."/>
            <person name="Yadav J.S."/>
            <person name="Pangilinan J."/>
            <person name="Larsson K.H."/>
            <person name="Matsuura K."/>
            <person name="Barry K."/>
            <person name="Labutti K."/>
            <person name="Kuo R."/>
            <person name="Ohm R.A."/>
            <person name="Bhattacharya S.S."/>
            <person name="Shirouzu T."/>
            <person name="Yoshinaga Y."/>
            <person name="Martin F.M."/>
            <person name="Grigoriev I.V."/>
            <person name="Hibbett D.S."/>
        </authorList>
    </citation>
    <scope>NUCLEOTIDE SEQUENCE [LARGE SCALE GENOMIC DNA]</scope>
    <source>
        <strain evidence="2 3">HHB12029</strain>
    </source>
</reference>
<evidence type="ECO:0000313" key="2">
    <source>
        <dbReference type="EMBL" id="KZV87257.1"/>
    </source>
</evidence>
<evidence type="ECO:0000256" key="1">
    <source>
        <dbReference type="SAM" id="SignalP"/>
    </source>
</evidence>
<feature type="chain" id="PRO_5007857292" description="Cupredoxin" evidence="1">
    <location>
        <begin position="21"/>
        <end position="198"/>
    </location>
</feature>
<name>A0A165EM24_EXIGL</name>